<proteinExistence type="predicted"/>
<dbReference type="InterPro" id="IPR003961">
    <property type="entry name" value="FN3_dom"/>
</dbReference>
<gene>
    <name evidence="10" type="ORF">MGAL_10B090438</name>
</gene>
<dbReference type="AlphaFoldDB" id="A0A8B6CNX7"/>
<evidence type="ECO:0000256" key="3">
    <source>
        <dbReference type="ARBA" id="ARBA00023157"/>
    </source>
</evidence>
<evidence type="ECO:0000259" key="8">
    <source>
        <dbReference type="PROSITE" id="PS50835"/>
    </source>
</evidence>
<name>A0A8B6CNX7_MYTGA</name>
<feature type="compositionally biased region" description="Low complexity" evidence="6">
    <location>
        <begin position="544"/>
        <end position="559"/>
    </location>
</feature>
<evidence type="ECO:0000256" key="7">
    <source>
        <dbReference type="SAM" id="SignalP"/>
    </source>
</evidence>
<dbReference type="SMART" id="SM00409">
    <property type="entry name" value="IG"/>
    <property type="match status" value="1"/>
</dbReference>
<feature type="compositionally biased region" description="Low complexity" evidence="6">
    <location>
        <begin position="593"/>
        <end position="602"/>
    </location>
</feature>
<dbReference type="InterPro" id="IPR036116">
    <property type="entry name" value="FN3_sf"/>
</dbReference>
<feature type="signal peptide" evidence="7">
    <location>
        <begin position="1"/>
        <end position="27"/>
    </location>
</feature>
<reference evidence="10" key="1">
    <citation type="submission" date="2018-11" db="EMBL/GenBank/DDBJ databases">
        <authorList>
            <person name="Alioto T."/>
            <person name="Alioto T."/>
        </authorList>
    </citation>
    <scope>NUCLEOTIDE SEQUENCE</scope>
</reference>
<dbReference type="OrthoDB" id="6283450at2759"/>
<feature type="domain" description="Fibronectin type-III" evidence="9">
    <location>
        <begin position="330"/>
        <end position="422"/>
    </location>
</feature>
<evidence type="ECO:0000313" key="11">
    <source>
        <dbReference type="Proteomes" id="UP000596742"/>
    </source>
</evidence>
<keyword evidence="4" id="KW-0325">Glycoprotein</keyword>
<keyword evidence="5" id="KW-0393">Immunoglobulin domain</keyword>
<feature type="compositionally biased region" description="Polar residues" evidence="6">
    <location>
        <begin position="510"/>
        <end position="539"/>
    </location>
</feature>
<evidence type="ECO:0000313" key="10">
    <source>
        <dbReference type="EMBL" id="VDI07334.1"/>
    </source>
</evidence>
<dbReference type="InterPro" id="IPR007110">
    <property type="entry name" value="Ig-like_dom"/>
</dbReference>
<evidence type="ECO:0000256" key="5">
    <source>
        <dbReference type="ARBA" id="ARBA00023319"/>
    </source>
</evidence>
<protein>
    <recommendedName>
        <fullName evidence="12">NCAM</fullName>
    </recommendedName>
</protein>
<dbReference type="CDD" id="cd00063">
    <property type="entry name" value="FN3"/>
    <property type="match status" value="1"/>
</dbReference>
<feature type="region of interest" description="Disordered" evidence="6">
    <location>
        <begin position="590"/>
        <end position="615"/>
    </location>
</feature>
<dbReference type="GO" id="GO:0016020">
    <property type="term" value="C:membrane"/>
    <property type="evidence" value="ECO:0007669"/>
    <property type="project" value="UniProtKB-SubCell"/>
</dbReference>
<keyword evidence="7" id="KW-0732">Signal</keyword>
<dbReference type="SUPFAM" id="SSF48726">
    <property type="entry name" value="Immunoglobulin"/>
    <property type="match status" value="1"/>
</dbReference>
<dbReference type="PROSITE" id="PS50835">
    <property type="entry name" value="IG_LIKE"/>
    <property type="match status" value="1"/>
</dbReference>
<dbReference type="InterPro" id="IPR013783">
    <property type="entry name" value="Ig-like_fold"/>
</dbReference>
<dbReference type="PANTHER" id="PTHR11640">
    <property type="entry name" value="NEPHRIN"/>
    <property type="match status" value="1"/>
</dbReference>
<evidence type="ECO:0000256" key="2">
    <source>
        <dbReference type="ARBA" id="ARBA00023136"/>
    </source>
</evidence>
<keyword evidence="2" id="KW-0472">Membrane</keyword>
<evidence type="ECO:0008006" key="12">
    <source>
        <dbReference type="Google" id="ProtNLM"/>
    </source>
</evidence>
<dbReference type="Proteomes" id="UP000596742">
    <property type="component" value="Unassembled WGS sequence"/>
</dbReference>
<keyword evidence="3" id="KW-1015">Disulfide bond</keyword>
<comment type="caution">
    <text evidence="10">The sequence shown here is derived from an EMBL/GenBank/DDBJ whole genome shotgun (WGS) entry which is preliminary data.</text>
</comment>
<dbReference type="InterPro" id="IPR003599">
    <property type="entry name" value="Ig_sub"/>
</dbReference>
<dbReference type="SUPFAM" id="SSF49265">
    <property type="entry name" value="Fibronectin type III"/>
    <property type="match status" value="1"/>
</dbReference>
<evidence type="ECO:0000256" key="4">
    <source>
        <dbReference type="ARBA" id="ARBA00023180"/>
    </source>
</evidence>
<dbReference type="PROSITE" id="PS50853">
    <property type="entry name" value="FN3"/>
    <property type="match status" value="1"/>
</dbReference>
<organism evidence="10 11">
    <name type="scientific">Mytilus galloprovincialis</name>
    <name type="common">Mediterranean mussel</name>
    <dbReference type="NCBI Taxonomy" id="29158"/>
    <lineage>
        <taxon>Eukaryota</taxon>
        <taxon>Metazoa</taxon>
        <taxon>Spiralia</taxon>
        <taxon>Lophotrochozoa</taxon>
        <taxon>Mollusca</taxon>
        <taxon>Bivalvia</taxon>
        <taxon>Autobranchia</taxon>
        <taxon>Pteriomorphia</taxon>
        <taxon>Mytilida</taxon>
        <taxon>Mytiloidea</taxon>
        <taxon>Mytilidae</taxon>
        <taxon>Mytilinae</taxon>
        <taxon>Mytilus</taxon>
    </lineage>
</organism>
<feature type="region of interest" description="Disordered" evidence="6">
    <location>
        <begin position="510"/>
        <end position="559"/>
    </location>
</feature>
<evidence type="ECO:0000259" key="9">
    <source>
        <dbReference type="PROSITE" id="PS50853"/>
    </source>
</evidence>
<comment type="subcellular location">
    <subcellularLocation>
        <location evidence="1">Membrane</location>
        <topology evidence="1">Single-pass type I membrane protein</topology>
    </subcellularLocation>
</comment>
<feature type="domain" description="Ig-like" evidence="8">
    <location>
        <begin position="122"/>
        <end position="202"/>
    </location>
</feature>
<accession>A0A8B6CNX7</accession>
<dbReference type="EMBL" id="UYJE01002034">
    <property type="protein sequence ID" value="VDI07334.1"/>
    <property type="molecule type" value="Genomic_DNA"/>
</dbReference>
<dbReference type="InterPro" id="IPR036179">
    <property type="entry name" value="Ig-like_dom_sf"/>
</dbReference>
<feature type="chain" id="PRO_5032730244" description="NCAM" evidence="7">
    <location>
        <begin position="28"/>
        <end position="632"/>
    </location>
</feature>
<dbReference type="Gene3D" id="2.60.40.10">
    <property type="entry name" value="Immunoglobulins"/>
    <property type="match status" value="2"/>
</dbReference>
<dbReference type="InterPro" id="IPR051275">
    <property type="entry name" value="Cell_adhesion_signaling"/>
</dbReference>
<dbReference type="SMART" id="SM00060">
    <property type="entry name" value="FN3"/>
    <property type="match status" value="1"/>
</dbReference>
<keyword evidence="11" id="KW-1185">Reference proteome</keyword>
<evidence type="ECO:0000256" key="6">
    <source>
        <dbReference type="SAM" id="MobiDB-lite"/>
    </source>
</evidence>
<sequence>MEGTKTAWIELILIHILLLEAINLTEATLQYASIGESIQMTCPFKHVQSWQKLETQDILASCENGMPQINSTILKRISITDSCNNLTIHNFTEIDVGVYRCYVFDQSTSNAHDFHITIRISPVVQNETVVFEKSDEPRRIVCHVFGVPDTYTYNLWLHYTYSNQLVRSLDGQTNGTLILPHNDTERLMYDDCGIYICNVTNNIPDEYGRLWQVGYITVIVSGRPVIAKPGKHLHKGHLNKSVTINIFVLSSSKVSQAIWFNANRRNLENKTCSSSKIETEFHGLVVTVSGYKCDLYIQIIREEDFQNYAVEIYNAYGKTSFETLFISACQPEMPKNVKVVALKFEIIVTWQSGRSDGLHTLFFIEYRKRFQLKWDIFPAESKTSVVIDGLQMDTIYFVRLFSKTISGNSNRTDVVIVQTGWHHSAHPSSSWEINVITSAAVVVILVFMCGLKALAQRYCLNTSQNRNNESQANDSSIRHAVQYDEIDSVYYITAHENAIPQLTINSTPLEIQSSGPNSSRNFATDNYADENSNNDTTLGEINPSISRVDSTSTRSSSSNESYLVPCRKYINLEMIINNKNTAHERQQYFPGESASVSSNESSQTHTKSDRKYETLSNTSLMEHSYEHILETT</sequence>
<evidence type="ECO:0000256" key="1">
    <source>
        <dbReference type="ARBA" id="ARBA00004479"/>
    </source>
</evidence>